<keyword evidence="4" id="KW-0256">Endoplasmic reticulum</keyword>
<dbReference type="GeneID" id="87923375"/>
<dbReference type="EMBL" id="JAWRVG010000043">
    <property type="protein sequence ID" value="KAK4065166.1"/>
    <property type="molecule type" value="Genomic_DNA"/>
</dbReference>
<comment type="subcellular location">
    <subcellularLocation>
        <location evidence="2">Endoplasmic reticulum</location>
    </subcellularLocation>
    <subcellularLocation>
        <location evidence="3">Membrane</location>
    </subcellularLocation>
    <subcellularLocation>
        <location evidence="1">Mitochondrion</location>
    </subcellularLocation>
</comment>
<evidence type="ECO:0000313" key="8">
    <source>
        <dbReference type="Proteomes" id="UP001273209"/>
    </source>
</evidence>
<keyword evidence="5" id="KW-0496">Mitochondrion</keyword>
<dbReference type="PANTHER" id="PTHR48182:SF2">
    <property type="entry name" value="PROTEIN SERAC1"/>
    <property type="match status" value="1"/>
</dbReference>
<dbReference type="RefSeq" id="XP_062752415.1">
    <property type="nucleotide sequence ID" value="XM_062903470.1"/>
</dbReference>
<gene>
    <name evidence="7" type="ORF">Triagg1_8605</name>
</gene>
<accession>A0AAE1J095</accession>
<keyword evidence="8" id="KW-1185">Reference proteome</keyword>
<evidence type="ECO:0000256" key="1">
    <source>
        <dbReference type="ARBA" id="ARBA00004173"/>
    </source>
</evidence>
<comment type="caution">
    <text evidence="7">The sequence shown here is derived from an EMBL/GenBank/DDBJ whole genome shotgun (WGS) entry which is preliminary data.</text>
</comment>
<protein>
    <submittedName>
        <fullName evidence="7">Uncharacterized protein</fullName>
    </submittedName>
</protein>
<evidence type="ECO:0000313" key="7">
    <source>
        <dbReference type="EMBL" id="KAK4065166.1"/>
    </source>
</evidence>
<evidence type="ECO:0000256" key="3">
    <source>
        <dbReference type="ARBA" id="ARBA00004370"/>
    </source>
</evidence>
<dbReference type="Proteomes" id="UP001273209">
    <property type="component" value="Unassembled WGS sequence"/>
</dbReference>
<evidence type="ECO:0000256" key="2">
    <source>
        <dbReference type="ARBA" id="ARBA00004240"/>
    </source>
</evidence>
<dbReference type="PANTHER" id="PTHR48182">
    <property type="entry name" value="PROTEIN SERAC1"/>
    <property type="match status" value="1"/>
</dbReference>
<proteinExistence type="predicted"/>
<reference evidence="7" key="1">
    <citation type="submission" date="2023-11" db="EMBL/GenBank/DDBJ databases">
        <title>The genome sequences of three competitors of mushroom-forming fungi.</title>
        <authorList>
            <person name="Beijen E."/>
            <person name="Ohm R.A."/>
        </authorList>
    </citation>
    <scope>NUCLEOTIDE SEQUENCE</scope>
    <source>
        <strain evidence="7">CBS 100526</strain>
    </source>
</reference>
<evidence type="ECO:0000256" key="5">
    <source>
        <dbReference type="ARBA" id="ARBA00023128"/>
    </source>
</evidence>
<keyword evidence="6" id="KW-0472">Membrane</keyword>
<organism evidence="7 8">
    <name type="scientific">Trichoderma aggressivum f. europaeum</name>
    <dbReference type="NCBI Taxonomy" id="173218"/>
    <lineage>
        <taxon>Eukaryota</taxon>
        <taxon>Fungi</taxon>
        <taxon>Dikarya</taxon>
        <taxon>Ascomycota</taxon>
        <taxon>Pezizomycotina</taxon>
        <taxon>Sordariomycetes</taxon>
        <taxon>Hypocreomycetidae</taxon>
        <taxon>Hypocreales</taxon>
        <taxon>Hypocreaceae</taxon>
        <taxon>Trichoderma</taxon>
    </lineage>
</organism>
<evidence type="ECO:0000256" key="4">
    <source>
        <dbReference type="ARBA" id="ARBA00022824"/>
    </source>
</evidence>
<sequence length="321" mass="35753">MSNNPYIAQKDAAQSIIAQKDTTQSFIAQKNATEPIQDDDTEDTRIIQNPGEAKIDIVFVHGLIVKEAWTSDGRVFWPDRLLASKVPEARILSFEYSEKISPIFEEGTQIPVISDRLLSDLVDLRKGTVGGVILEDAIVRASTSHDQREKGLVPCIRGILLLGTPHFKEGLEEDAKKYFEYARSPESPAFNEQLQPLKLICQNFVDLQKTSQAKFEMASFRAGRGNAVSEALAQWSQNSRSRVLDRDQLQLSQYENEKSRDFKQVVRTITSWSEDVQESETRLAGSEYVSHATFAGSKSTGMQVGQNTSSISGLTFNGTIS</sequence>
<dbReference type="GO" id="GO:0016020">
    <property type="term" value="C:membrane"/>
    <property type="evidence" value="ECO:0007669"/>
    <property type="project" value="UniProtKB-SubCell"/>
</dbReference>
<dbReference type="InterPro" id="IPR052374">
    <property type="entry name" value="SERAC1"/>
</dbReference>
<dbReference type="GO" id="GO:0005739">
    <property type="term" value="C:mitochondrion"/>
    <property type="evidence" value="ECO:0007669"/>
    <property type="project" value="UniProtKB-SubCell"/>
</dbReference>
<dbReference type="AlphaFoldDB" id="A0AAE1J095"/>
<name>A0AAE1J095_9HYPO</name>
<dbReference type="GO" id="GO:0005783">
    <property type="term" value="C:endoplasmic reticulum"/>
    <property type="evidence" value="ECO:0007669"/>
    <property type="project" value="UniProtKB-SubCell"/>
</dbReference>
<evidence type="ECO:0000256" key="6">
    <source>
        <dbReference type="ARBA" id="ARBA00023136"/>
    </source>
</evidence>